<gene>
    <name evidence="2" type="ORF">OTU49_003825</name>
</gene>
<evidence type="ECO:0000313" key="3">
    <source>
        <dbReference type="Proteomes" id="UP001445076"/>
    </source>
</evidence>
<dbReference type="Proteomes" id="UP001445076">
    <property type="component" value="Unassembled WGS sequence"/>
</dbReference>
<organism evidence="2 3">
    <name type="scientific">Cherax quadricarinatus</name>
    <name type="common">Australian red claw crayfish</name>
    <dbReference type="NCBI Taxonomy" id="27406"/>
    <lineage>
        <taxon>Eukaryota</taxon>
        <taxon>Metazoa</taxon>
        <taxon>Ecdysozoa</taxon>
        <taxon>Arthropoda</taxon>
        <taxon>Crustacea</taxon>
        <taxon>Multicrustacea</taxon>
        <taxon>Malacostraca</taxon>
        <taxon>Eumalacostraca</taxon>
        <taxon>Eucarida</taxon>
        <taxon>Decapoda</taxon>
        <taxon>Pleocyemata</taxon>
        <taxon>Astacidea</taxon>
        <taxon>Parastacoidea</taxon>
        <taxon>Parastacidae</taxon>
        <taxon>Cherax</taxon>
    </lineage>
</organism>
<name>A0AAW0X1W6_CHEQU</name>
<accession>A0AAW0X1W6</accession>
<keyword evidence="3" id="KW-1185">Reference proteome</keyword>
<comment type="caution">
    <text evidence="2">The sequence shown here is derived from an EMBL/GenBank/DDBJ whole genome shotgun (WGS) entry which is preliminary data.</text>
</comment>
<protein>
    <submittedName>
        <fullName evidence="2">Uncharacterized protein</fullName>
    </submittedName>
</protein>
<evidence type="ECO:0000313" key="2">
    <source>
        <dbReference type="EMBL" id="KAK8738341.1"/>
    </source>
</evidence>
<feature type="region of interest" description="Disordered" evidence="1">
    <location>
        <begin position="1"/>
        <end position="48"/>
    </location>
</feature>
<dbReference type="EMBL" id="JARKIK010000039">
    <property type="protein sequence ID" value="KAK8738341.1"/>
    <property type="molecule type" value="Genomic_DNA"/>
</dbReference>
<sequence length="102" mass="11194">ARLGDTVAPRLQQRSGPHLRRLSARPPPPLTLRSHPPSPLNSQKPPIVSQTFKGRLPPLRIKGGPPPPTQLKSATLQHTLKCLFVLVIQHTQIVYATQPVAK</sequence>
<feature type="non-terminal residue" evidence="2">
    <location>
        <position position="1"/>
    </location>
</feature>
<dbReference type="AlphaFoldDB" id="A0AAW0X1W6"/>
<proteinExistence type="predicted"/>
<evidence type="ECO:0000256" key="1">
    <source>
        <dbReference type="SAM" id="MobiDB-lite"/>
    </source>
</evidence>
<reference evidence="2 3" key="1">
    <citation type="journal article" date="2024" name="BMC Genomics">
        <title>Genome assembly of redclaw crayfish (Cherax quadricarinatus) provides insights into its immune adaptation and hypoxia tolerance.</title>
        <authorList>
            <person name="Liu Z."/>
            <person name="Zheng J."/>
            <person name="Li H."/>
            <person name="Fang K."/>
            <person name="Wang S."/>
            <person name="He J."/>
            <person name="Zhou D."/>
            <person name="Weng S."/>
            <person name="Chi M."/>
            <person name="Gu Z."/>
            <person name="He J."/>
            <person name="Li F."/>
            <person name="Wang M."/>
        </authorList>
    </citation>
    <scope>NUCLEOTIDE SEQUENCE [LARGE SCALE GENOMIC DNA]</scope>
    <source>
        <strain evidence="2">ZL_2023a</strain>
    </source>
</reference>